<dbReference type="Gene3D" id="3.40.50.1820">
    <property type="entry name" value="alpha/beta hydrolase"/>
    <property type="match status" value="1"/>
</dbReference>
<name>B1J1W3_PSEPW</name>
<dbReference type="PANTHER" id="PTHR42103:SF2">
    <property type="entry name" value="AB HYDROLASE-1 DOMAIN-CONTAINING PROTEIN"/>
    <property type="match status" value="1"/>
</dbReference>
<dbReference type="AlphaFoldDB" id="B1J1W3"/>
<dbReference type="EMBL" id="CP000949">
    <property type="protein sequence ID" value="ACA71422.1"/>
    <property type="molecule type" value="Genomic_DNA"/>
</dbReference>
<dbReference type="eggNOG" id="COG2945">
    <property type="taxonomic scope" value="Bacteria"/>
</dbReference>
<proteinExistence type="predicted"/>
<sequence length="214" mass="23193">MSALLVRETPLFIDGPVGQLESLYLDVADARGAVLICHPNPVQGGTMLNKVVSTLQRTARDAGYVTLRFNYRGVGQSAGSHDMGAGEVADAQAAAAWLREKHPHLPLVLMGFSFGGFVATSLAGRLESADVTLQHLFMIAPAVMRLTAEFPLPQRCPITVVQPDADEVVAPQLVYEWSDALSRPHELLKVAECGHFFHGKLTDLKDLLLPRLSN</sequence>
<dbReference type="KEGG" id="ppw:PputW619_0917"/>
<organism evidence="2">
    <name type="scientific">Pseudomonas putida (strain W619)</name>
    <dbReference type="NCBI Taxonomy" id="390235"/>
    <lineage>
        <taxon>Bacteria</taxon>
        <taxon>Pseudomonadati</taxon>
        <taxon>Pseudomonadota</taxon>
        <taxon>Gammaproteobacteria</taxon>
        <taxon>Pseudomonadales</taxon>
        <taxon>Pseudomonadaceae</taxon>
        <taxon>Pseudomonas</taxon>
    </lineage>
</organism>
<dbReference type="InterPro" id="IPR022742">
    <property type="entry name" value="Hydrolase_4"/>
</dbReference>
<accession>B1J1W3</accession>
<evidence type="ECO:0000259" key="1">
    <source>
        <dbReference type="Pfam" id="PF12146"/>
    </source>
</evidence>
<dbReference type="HOGENOM" id="CLU_086287_1_0_6"/>
<protein>
    <recommendedName>
        <fullName evidence="1">Serine aminopeptidase S33 domain-containing protein</fullName>
    </recommendedName>
</protein>
<gene>
    <name evidence="2" type="ordered locus">PputW619_0917</name>
</gene>
<dbReference type="PANTHER" id="PTHR42103">
    <property type="entry name" value="ALPHA/BETA-HYDROLASES SUPERFAMILY PROTEIN"/>
    <property type="match status" value="1"/>
</dbReference>
<dbReference type="InterPro" id="IPR029058">
    <property type="entry name" value="AB_hydrolase_fold"/>
</dbReference>
<feature type="domain" description="Serine aminopeptidase S33" evidence="1">
    <location>
        <begin position="30"/>
        <end position="143"/>
    </location>
</feature>
<evidence type="ECO:0000313" key="2">
    <source>
        <dbReference type="EMBL" id="ACA71422.1"/>
    </source>
</evidence>
<dbReference type="Pfam" id="PF12146">
    <property type="entry name" value="Hydrolase_4"/>
    <property type="match status" value="1"/>
</dbReference>
<reference evidence="2" key="1">
    <citation type="submission" date="2008-02" db="EMBL/GenBank/DDBJ databases">
        <title>Complete sequence of Psuedomonas putida W619.</title>
        <authorList>
            <consortium name="US DOE Joint Genome Institute"/>
            <person name="Copeland A."/>
            <person name="Lucas S."/>
            <person name="Lapidus A."/>
            <person name="Barry K."/>
            <person name="Detter J.C."/>
            <person name="Glavina del Rio T."/>
            <person name="Dalin E."/>
            <person name="Tice H."/>
            <person name="Pitluck S."/>
            <person name="Chain P."/>
            <person name="Malfatti S."/>
            <person name="Shin M."/>
            <person name="Vergez L."/>
            <person name="Schmutz J."/>
            <person name="Larimer F."/>
            <person name="Land M."/>
            <person name="Hauser L."/>
            <person name="Kyrpides N."/>
            <person name="Kim E."/>
            <person name="Taghavi S."/>
            <person name="Vangronsveld D."/>
            <person name="van der Lelie D."/>
            <person name="Richardson P."/>
        </authorList>
    </citation>
    <scope>NUCLEOTIDE SEQUENCE</scope>
    <source>
        <strain evidence="2">W619</strain>
    </source>
</reference>
<dbReference type="STRING" id="390235.PputW619_0917"/>
<dbReference type="SUPFAM" id="SSF53474">
    <property type="entry name" value="alpha/beta-Hydrolases"/>
    <property type="match status" value="1"/>
</dbReference>